<evidence type="ECO:0000313" key="14">
    <source>
        <dbReference type="EMBL" id="CEF60458.1"/>
    </source>
</evidence>
<evidence type="ECO:0000256" key="5">
    <source>
        <dbReference type="ARBA" id="ARBA00022833"/>
    </source>
</evidence>
<dbReference type="GO" id="GO:0000978">
    <property type="term" value="F:RNA polymerase II cis-regulatory region sequence-specific DNA binding"/>
    <property type="evidence" value="ECO:0007669"/>
    <property type="project" value="TreeGrafter"/>
</dbReference>
<gene>
    <name evidence="14 16 17" type="ORF">SRAE_X000219700</name>
</gene>
<dbReference type="GO" id="GO:0000981">
    <property type="term" value="F:DNA-binding transcription factor activity, RNA polymerase II-specific"/>
    <property type="evidence" value="ECO:0007669"/>
    <property type="project" value="TreeGrafter"/>
</dbReference>
<dbReference type="FunFam" id="3.30.50.10:FF:000001">
    <property type="entry name" value="GATA transcription factor (GATAd)"/>
    <property type="match status" value="1"/>
</dbReference>
<keyword evidence="2" id="KW-0479">Metal-binding</keyword>
<evidence type="ECO:0000256" key="12">
    <source>
        <dbReference type="SAM" id="MobiDB-lite"/>
    </source>
</evidence>
<keyword evidence="15" id="KW-1185">Reference proteome</keyword>
<dbReference type="OrthoDB" id="515401at2759"/>
<evidence type="ECO:0000313" key="17">
    <source>
        <dbReference type="WormBase" id="SRAE_X000219700"/>
    </source>
</evidence>
<sequence length="500" mass="55237">MEFKNFSNTSSQSTVTETAHLYANSKREHNQSSEQNTLTSGTTNSITAPTSVSNNSRGIEEGNIFSPIKPASFYNQHIMGSNPYYHSLPITKVDSCYENLPLSTASSQFHTPLFLQSWSYANPTTNTSPSGGTPSGDFESIQHQSFTSTINEQQQQQQQQQHNQQNHFFNQTGYPNYNNTNTYQNSDYYSSLQNANILATQNRLMNISINSSPNSSNESTSTNGSLCDTASKVSSNSSSSGKSKPKTENRECVNCGVTNTPLWRRDGTGHYLCNACGLYHKMNGHNRPLVKPKKRQNTQKRTGIVCVNCNTNNTTLWRRNGNGEPVCNACGLYYKLHQIPRPITMKKEGIQTRNRKITPKMSGKSSSNNDISLKKDSSGLFNSNDMNLGIGMDSTVRGLTSMTNNFVHANGIGGIDQHSLTTSSNFYDMLKPQNNPSPVSSNRHTPSNISSINSENHGSSPFLLYNNAVKTFQNHYQPAANYNIPQASTYAPQLIFNATA</sequence>
<organism evidence="14">
    <name type="scientific">Strongyloides ratti</name>
    <name type="common">Parasitic roundworm</name>
    <dbReference type="NCBI Taxonomy" id="34506"/>
    <lineage>
        <taxon>Eukaryota</taxon>
        <taxon>Metazoa</taxon>
        <taxon>Ecdysozoa</taxon>
        <taxon>Nematoda</taxon>
        <taxon>Chromadorea</taxon>
        <taxon>Rhabditida</taxon>
        <taxon>Tylenchina</taxon>
        <taxon>Panagrolaimomorpha</taxon>
        <taxon>Strongyloidoidea</taxon>
        <taxon>Strongyloididae</taxon>
        <taxon>Strongyloides</taxon>
    </lineage>
</organism>
<dbReference type="GO" id="GO:0005634">
    <property type="term" value="C:nucleus"/>
    <property type="evidence" value="ECO:0007669"/>
    <property type="project" value="UniProtKB-SubCell"/>
</dbReference>
<dbReference type="SUPFAM" id="SSF57716">
    <property type="entry name" value="Glucocorticoid receptor-like (DNA-binding domain)"/>
    <property type="match status" value="2"/>
</dbReference>
<evidence type="ECO:0000256" key="2">
    <source>
        <dbReference type="ARBA" id="ARBA00022723"/>
    </source>
</evidence>
<feature type="region of interest" description="Disordered" evidence="12">
    <location>
        <begin position="209"/>
        <end position="250"/>
    </location>
</feature>
<dbReference type="AlphaFoldDB" id="A0A090MQK8"/>
<dbReference type="SMART" id="SM00401">
    <property type="entry name" value="ZnF_GATA"/>
    <property type="match status" value="2"/>
</dbReference>
<dbReference type="PRINTS" id="PR00619">
    <property type="entry name" value="GATAZNFINGER"/>
</dbReference>
<feature type="region of interest" description="Disordered" evidence="12">
    <location>
        <begin position="431"/>
        <end position="456"/>
    </location>
</feature>
<dbReference type="GO" id="GO:0045165">
    <property type="term" value="P:cell fate commitment"/>
    <property type="evidence" value="ECO:0007669"/>
    <property type="project" value="TreeGrafter"/>
</dbReference>
<dbReference type="EMBL" id="LN609399">
    <property type="protein sequence ID" value="CEF60458.1"/>
    <property type="molecule type" value="Genomic_DNA"/>
</dbReference>
<dbReference type="Proteomes" id="UP000035682">
    <property type="component" value="Unplaced"/>
</dbReference>
<dbReference type="Pfam" id="PF00320">
    <property type="entry name" value="GATA"/>
    <property type="match status" value="2"/>
</dbReference>
<accession>A0A090MQK8</accession>
<evidence type="ECO:0000256" key="10">
    <source>
        <dbReference type="ARBA" id="ARBA00023242"/>
    </source>
</evidence>
<evidence type="ECO:0000256" key="6">
    <source>
        <dbReference type="ARBA" id="ARBA00023015"/>
    </source>
</evidence>
<evidence type="ECO:0000313" key="15">
    <source>
        <dbReference type="Proteomes" id="UP000035682"/>
    </source>
</evidence>
<evidence type="ECO:0000256" key="1">
    <source>
        <dbReference type="ARBA" id="ARBA00004123"/>
    </source>
</evidence>
<dbReference type="InterPro" id="IPR039355">
    <property type="entry name" value="Transcription_factor_GATA"/>
</dbReference>
<dbReference type="CTD" id="36385268"/>
<dbReference type="GO" id="GO:0045944">
    <property type="term" value="P:positive regulation of transcription by RNA polymerase II"/>
    <property type="evidence" value="ECO:0007669"/>
    <property type="project" value="TreeGrafter"/>
</dbReference>
<dbReference type="WBParaSite" id="SRAE_X000219700.1">
    <property type="protein sequence ID" value="SRAE_X000219700.1"/>
    <property type="gene ID" value="WBGene00267774"/>
</dbReference>
<dbReference type="PROSITE" id="PS00344">
    <property type="entry name" value="GATA_ZN_FINGER_1"/>
    <property type="match status" value="2"/>
</dbReference>
<name>A0A090MQK8_STRRB</name>
<keyword evidence="6" id="KW-0805">Transcription regulation</keyword>
<evidence type="ECO:0000256" key="8">
    <source>
        <dbReference type="ARBA" id="ARBA00023159"/>
    </source>
</evidence>
<keyword evidence="5" id="KW-0862">Zinc</keyword>
<comment type="subcellular location">
    <subcellularLocation>
        <location evidence="1">Nucleus</location>
    </subcellularLocation>
</comment>
<keyword evidence="4 11" id="KW-0863">Zinc-finger</keyword>
<dbReference type="PANTHER" id="PTHR10071:SF281">
    <property type="entry name" value="BOX A-BINDING FACTOR-RELATED"/>
    <property type="match status" value="1"/>
</dbReference>
<keyword evidence="7" id="KW-0238">DNA-binding</keyword>
<feature type="compositionally biased region" description="Low complexity" evidence="12">
    <location>
        <begin position="209"/>
        <end position="242"/>
    </location>
</feature>
<dbReference type="WormBase" id="SRAE_X000219700">
    <property type="protein sequence ID" value="SRP01415"/>
    <property type="gene ID" value="WBGene00267774"/>
</dbReference>
<feature type="domain" description="GATA-type" evidence="13">
    <location>
        <begin position="300"/>
        <end position="353"/>
    </location>
</feature>
<dbReference type="RefSeq" id="XP_024499667.1">
    <property type="nucleotide sequence ID" value="XM_024645030.1"/>
</dbReference>
<evidence type="ECO:0000256" key="11">
    <source>
        <dbReference type="PROSITE-ProRule" id="PRU00094"/>
    </source>
</evidence>
<evidence type="ECO:0000313" key="16">
    <source>
        <dbReference type="WBParaSite" id="SRAE_X000219700.1"/>
    </source>
</evidence>
<evidence type="ECO:0000259" key="13">
    <source>
        <dbReference type="PROSITE" id="PS50114"/>
    </source>
</evidence>
<dbReference type="PANTHER" id="PTHR10071">
    <property type="entry name" value="TRANSCRIPTION FACTOR GATA FAMILY MEMBER"/>
    <property type="match status" value="1"/>
</dbReference>
<evidence type="ECO:0000256" key="7">
    <source>
        <dbReference type="ARBA" id="ARBA00023125"/>
    </source>
</evidence>
<dbReference type="InterPro" id="IPR013088">
    <property type="entry name" value="Znf_NHR/GATA"/>
</dbReference>
<feature type="domain" description="GATA-type" evidence="13">
    <location>
        <begin position="246"/>
        <end position="301"/>
    </location>
</feature>
<dbReference type="PROSITE" id="PS50114">
    <property type="entry name" value="GATA_ZN_FINGER_2"/>
    <property type="match status" value="2"/>
</dbReference>
<protein>
    <submittedName>
        <fullName evidence="14 16">GATA-binding factor C</fullName>
    </submittedName>
</protein>
<proteinExistence type="predicted"/>
<feature type="compositionally biased region" description="Polar residues" evidence="12">
    <location>
        <begin position="32"/>
        <end position="57"/>
    </location>
</feature>
<evidence type="ECO:0000256" key="9">
    <source>
        <dbReference type="ARBA" id="ARBA00023163"/>
    </source>
</evidence>
<reference evidence="15" key="1">
    <citation type="submission" date="2014-09" db="EMBL/GenBank/DDBJ databases">
        <authorList>
            <person name="Martin A.A."/>
        </authorList>
    </citation>
    <scope>NUCLEOTIDE SEQUENCE</scope>
    <source>
        <strain evidence="15">ED321</strain>
    </source>
</reference>
<keyword evidence="8" id="KW-0010">Activator</keyword>
<dbReference type="GO" id="GO:0000122">
    <property type="term" value="P:negative regulation of transcription by RNA polymerase II"/>
    <property type="evidence" value="ECO:0007669"/>
    <property type="project" value="TreeGrafter"/>
</dbReference>
<dbReference type="InterPro" id="IPR000679">
    <property type="entry name" value="Znf_GATA"/>
</dbReference>
<reference evidence="14" key="2">
    <citation type="submission" date="2014-09" db="EMBL/GenBank/DDBJ databases">
        <authorList>
            <person name="Aslett A.Martin."/>
        </authorList>
    </citation>
    <scope>NUCLEOTIDE SEQUENCE</scope>
    <source>
        <strain evidence="14">ED321 Heterogonic</strain>
    </source>
</reference>
<evidence type="ECO:0000256" key="3">
    <source>
        <dbReference type="ARBA" id="ARBA00022737"/>
    </source>
</evidence>
<dbReference type="FunFam" id="3.30.50.10:FF:000032">
    <property type="entry name" value="Transcription factor GATA-3"/>
    <property type="match status" value="1"/>
</dbReference>
<dbReference type="GO" id="GO:0008270">
    <property type="term" value="F:zinc ion binding"/>
    <property type="evidence" value="ECO:0007669"/>
    <property type="project" value="UniProtKB-KW"/>
</dbReference>
<keyword evidence="3" id="KW-0677">Repeat</keyword>
<feature type="compositionally biased region" description="Low complexity" evidence="12">
    <location>
        <begin position="153"/>
        <end position="182"/>
    </location>
</feature>
<evidence type="ECO:0000256" key="4">
    <source>
        <dbReference type="ARBA" id="ARBA00022771"/>
    </source>
</evidence>
<feature type="region of interest" description="Disordered" evidence="12">
    <location>
        <begin position="146"/>
        <end position="182"/>
    </location>
</feature>
<dbReference type="GO" id="GO:0009888">
    <property type="term" value="P:tissue development"/>
    <property type="evidence" value="ECO:0007669"/>
    <property type="project" value="UniProtKB-ARBA"/>
</dbReference>
<keyword evidence="10" id="KW-0539">Nucleus</keyword>
<dbReference type="GeneID" id="36385268"/>
<reference evidence="16" key="3">
    <citation type="submission" date="2020-12" db="UniProtKB">
        <authorList>
            <consortium name="WormBaseParasite"/>
        </authorList>
    </citation>
    <scope>IDENTIFICATION</scope>
</reference>
<dbReference type="Gene3D" id="3.30.50.10">
    <property type="entry name" value="Erythroid Transcription Factor GATA-1, subunit A"/>
    <property type="match status" value="2"/>
</dbReference>
<feature type="region of interest" description="Disordered" evidence="12">
    <location>
        <begin position="25"/>
        <end position="58"/>
    </location>
</feature>
<keyword evidence="9" id="KW-0804">Transcription</keyword>
<dbReference type="CDD" id="cd00202">
    <property type="entry name" value="ZnF_GATA"/>
    <property type="match status" value="2"/>
</dbReference>